<evidence type="ECO:0000256" key="2">
    <source>
        <dbReference type="SAM" id="MobiDB-lite"/>
    </source>
</evidence>
<dbReference type="SUPFAM" id="SSF48113">
    <property type="entry name" value="Heme-dependent peroxidases"/>
    <property type="match status" value="1"/>
</dbReference>
<organism evidence="3 4">
    <name type="scientific">Tetrabaena socialis</name>
    <dbReference type="NCBI Taxonomy" id="47790"/>
    <lineage>
        <taxon>Eukaryota</taxon>
        <taxon>Viridiplantae</taxon>
        <taxon>Chlorophyta</taxon>
        <taxon>core chlorophytes</taxon>
        <taxon>Chlorophyceae</taxon>
        <taxon>CS clade</taxon>
        <taxon>Chlamydomonadales</taxon>
        <taxon>Tetrabaenaceae</taxon>
        <taxon>Tetrabaena</taxon>
    </lineage>
</organism>
<sequence>MSHRPAEPEPGVALTKPTCTTAFASSQVSLAAPTAVDSLSSMNPAGTVHAPRQGSMARLDRERSKASQPGQCWAGAHTLGSKGYGDPNRFDTEYFRSLLRKPWLAKDDAMAAMIGLPSDHVLPDDPECLPYIQRYAEDQEAFFADFAAAYVKLTGLGVAGWA</sequence>
<dbReference type="Gene3D" id="1.10.420.10">
    <property type="entry name" value="Peroxidase, domain 2"/>
    <property type="match status" value="1"/>
</dbReference>
<dbReference type="InterPro" id="IPR010255">
    <property type="entry name" value="Haem_peroxidase_sf"/>
</dbReference>
<proteinExistence type="predicted"/>
<dbReference type="EMBL" id="PGGS01000340">
    <property type="protein sequence ID" value="PNH05035.1"/>
    <property type="molecule type" value="Genomic_DNA"/>
</dbReference>
<keyword evidence="4" id="KW-1185">Reference proteome</keyword>
<dbReference type="InterPro" id="IPR044831">
    <property type="entry name" value="Ccp1-like"/>
</dbReference>
<comment type="caution">
    <text evidence="3">The sequence shown here is derived from an EMBL/GenBank/DDBJ whole genome shotgun (WGS) entry which is preliminary data.</text>
</comment>
<evidence type="ECO:0000256" key="1">
    <source>
        <dbReference type="ARBA" id="ARBA00023002"/>
    </source>
</evidence>
<dbReference type="Proteomes" id="UP000236333">
    <property type="component" value="Unassembled WGS sequence"/>
</dbReference>
<dbReference type="GO" id="GO:0034599">
    <property type="term" value="P:cellular response to oxidative stress"/>
    <property type="evidence" value="ECO:0007669"/>
    <property type="project" value="InterPro"/>
</dbReference>
<evidence type="ECO:0000313" key="4">
    <source>
        <dbReference type="Proteomes" id="UP000236333"/>
    </source>
</evidence>
<name>A0A2J7ZXQ2_9CHLO</name>
<dbReference type="PANTHER" id="PTHR31356">
    <property type="entry name" value="THYLAKOID LUMENAL 29 KDA PROTEIN, CHLOROPLASTIC-RELATED"/>
    <property type="match status" value="1"/>
</dbReference>
<dbReference type="PANTHER" id="PTHR31356:SF8">
    <property type="entry name" value="L-ASCORBATE PEROXIDASE 6-RELATED"/>
    <property type="match status" value="1"/>
</dbReference>
<keyword evidence="1" id="KW-0560">Oxidoreductase</keyword>
<evidence type="ECO:0000313" key="3">
    <source>
        <dbReference type="EMBL" id="PNH05035.1"/>
    </source>
</evidence>
<keyword evidence="3" id="KW-0575">Peroxidase</keyword>
<accession>A0A2J7ZXQ2</accession>
<protein>
    <submittedName>
        <fullName evidence="3">Putative L-ascorbate peroxidase 6</fullName>
    </submittedName>
</protein>
<dbReference type="GO" id="GO:0004601">
    <property type="term" value="F:peroxidase activity"/>
    <property type="evidence" value="ECO:0007669"/>
    <property type="project" value="UniProtKB-KW"/>
</dbReference>
<gene>
    <name evidence="3" type="ORF">TSOC_008758</name>
</gene>
<reference evidence="3 4" key="1">
    <citation type="journal article" date="2017" name="Mol. Biol. Evol.">
        <title>The 4-celled Tetrabaena socialis nuclear genome reveals the essential components for genetic control of cell number at the origin of multicellularity in the volvocine lineage.</title>
        <authorList>
            <person name="Featherston J."/>
            <person name="Arakaki Y."/>
            <person name="Hanschen E.R."/>
            <person name="Ferris P.J."/>
            <person name="Michod R.E."/>
            <person name="Olson B.J.S.C."/>
            <person name="Nozaki H."/>
            <person name="Durand P.M."/>
        </authorList>
    </citation>
    <scope>NUCLEOTIDE SEQUENCE [LARGE SCALE GENOMIC DNA]</scope>
    <source>
        <strain evidence="3 4">NIES-571</strain>
    </source>
</reference>
<dbReference type="GO" id="GO:0042744">
    <property type="term" value="P:hydrogen peroxide catabolic process"/>
    <property type="evidence" value="ECO:0007669"/>
    <property type="project" value="TreeGrafter"/>
</dbReference>
<feature type="region of interest" description="Disordered" evidence="2">
    <location>
        <begin position="42"/>
        <end position="74"/>
    </location>
</feature>
<dbReference type="GO" id="GO:0020037">
    <property type="term" value="F:heme binding"/>
    <property type="evidence" value="ECO:0007669"/>
    <property type="project" value="InterPro"/>
</dbReference>
<dbReference type="GO" id="GO:0000302">
    <property type="term" value="P:response to reactive oxygen species"/>
    <property type="evidence" value="ECO:0007669"/>
    <property type="project" value="TreeGrafter"/>
</dbReference>
<dbReference type="AlphaFoldDB" id="A0A2J7ZXQ2"/>
<dbReference type="InterPro" id="IPR002207">
    <property type="entry name" value="Peroxidase_I"/>
</dbReference>
<dbReference type="OrthoDB" id="2859658at2759"/>
<dbReference type="PRINTS" id="PR00459">
    <property type="entry name" value="ASPEROXIDASE"/>
</dbReference>